<reference evidence="2" key="1">
    <citation type="thesis" date="2020" institute="ProQuest LLC" country="789 East Eisenhower Parkway, Ann Arbor, MI, USA">
        <title>Comparative Genomics and Chromosome Evolution.</title>
        <authorList>
            <person name="Mudd A.B."/>
        </authorList>
    </citation>
    <scope>NUCLEOTIDE SEQUENCE</scope>
    <source>
        <strain evidence="2">237g6f4</strain>
        <tissue evidence="2">Blood</tissue>
    </source>
</reference>
<evidence type="ECO:0000256" key="1">
    <source>
        <dbReference type="SAM" id="MobiDB-lite"/>
    </source>
</evidence>
<evidence type="ECO:0000313" key="3">
    <source>
        <dbReference type="Proteomes" id="UP000824782"/>
    </source>
</evidence>
<dbReference type="Proteomes" id="UP000824782">
    <property type="component" value="Unassembled WGS sequence"/>
</dbReference>
<dbReference type="AlphaFoldDB" id="A0AAV6ZH20"/>
<feature type="region of interest" description="Disordered" evidence="1">
    <location>
        <begin position="1"/>
        <end position="22"/>
    </location>
</feature>
<comment type="caution">
    <text evidence="2">The sequence shown here is derived from an EMBL/GenBank/DDBJ whole genome shotgun (WGS) entry which is preliminary data.</text>
</comment>
<evidence type="ECO:0000313" key="2">
    <source>
        <dbReference type="EMBL" id="KAG8548724.1"/>
    </source>
</evidence>
<name>A0AAV6ZH20_ENGPU</name>
<keyword evidence="3" id="KW-1185">Reference proteome</keyword>
<sequence length="83" mass="9717">MASARRLSTTDKPDRTTLYTPHTPEWTPYRECGKLGEDQYGPQYHSYRSYHLVVQYSSITEQPSYTSFGLWLPNRSLRKLGED</sequence>
<protein>
    <submittedName>
        <fullName evidence="2">Uncharacterized protein</fullName>
    </submittedName>
</protein>
<organism evidence="2 3">
    <name type="scientific">Engystomops pustulosus</name>
    <name type="common">Tungara frog</name>
    <name type="synonym">Physalaemus pustulosus</name>
    <dbReference type="NCBI Taxonomy" id="76066"/>
    <lineage>
        <taxon>Eukaryota</taxon>
        <taxon>Metazoa</taxon>
        <taxon>Chordata</taxon>
        <taxon>Craniata</taxon>
        <taxon>Vertebrata</taxon>
        <taxon>Euteleostomi</taxon>
        <taxon>Amphibia</taxon>
        <taxon>Batrachia</taxon>
        <taxon>Anura</taxon>
        <taxon>Neobatrachia</taxon>
        <taxon>Hyloidea</taxon>
        <taxon>Leptodactylidae</taxon>
        <taxon>Leiuperinae</taxon>
        <taxon>Engystomops</taxon>
    </lineage>
</organism>
<gene>
    <name evidence="2" type="ORF">GDO81_024417</name>
</gene>
<proteinExistence type="predicted"/>
<dbReference type="EMBL" id="WNYA01000340">
    <property type="protein sequence ID" value="KAG8548724.1"/>
    <property type="molecule type" value="Genomic_DNA"/>
</dbReference>
<accession>A0AAV6ZH20</accession>